<comment type="caution">
    <text evidence="1">The sequence shown here is derived from an EMBL/GenBank/DDBJ whole genome shotgun (WGS) entry which is preliminary data.</text>
</comment>
<dbReference type="EMBL" id="DSJL01000010">
    <property type="protein sequence ID" value="HEF65008.1"/>
    <property type="molecule type" value="Genomic_DNA"/>
</dbReference>
<proteinExistence type="predicted"/>
<protein>
    <recommendedName>
        <fullName evidence="2">NnrS family protein</fullName>
    </recommendedName>
</protein>
<dbReference type="Pfam" id="PF05940">
    <property type="entry name" value="NnrS"/>
    <property type="match status" value="1"/>
</dbReference>
<organism evidence="1">
    <name type="scientific">Thermomicrobium roseum</name>
    <dbReference type="NCBI Taxonomy" id="500"/>
    <lineage>
        <taxon>Bacteria</taxon>
        <taxon>Pseudomonadati</taxon>
        <taxon>Thermomicrobiota</taxon>
        <taxon>Thermomicrobia</taxon>
        <taxon>Thermomicrobiales</taxon>
        <taxon>Thermomicrobiaceae</taxon>
        <taxon>Thermomicrobium</taxon>
    </lineage>
</organism>
<reference evidence="1" key="1">
    <citation type="journal article" date="2020" name="mSystems">
        <title>Genome- and Community-Level Interaction Insights into Carbon Utilization and Element Cycling Functions of Hydrothermarchaeota in Hydrothermal Sediment.</title>
        <authorList>
            <person name="Zhou Z."/>
            <person name="Liu Y."/>
            <person name="Xu W."/>
            <person name="Pan J."/>
            <person name="Luo Z.H."/>
            <person name="Li M."/>
        </authorList>
    </citation>
    <scope>NUCLEOTIDE SEQUENCE [LARGE SCALE GENOMIC DNA]</scope>
    <source>
        <strain evidence="1">SpSt-222</strain>
    </source>
</reference>
<name>A0A7C1G3Y3_THERO</name>
<dbReference type="InterPro" id="IPR010266">
    <property type="entry name" value="NnrS"/>
</dbReference>
<sequence length="428" mass="45207">MAARFYQVVRPTVALLDVRTLPPWRLFAGSAVLASVLFGFAVGTWLFVAPLLAVSPERQLELVRLHGHVQLYGFAITLTIGVAYWFLPRLWGMAHTTMMHPTRSWVLLFGGMAIRTLGVLLGQYELALLGAVMESVGGASVAIDFARLVAQRPASGKERDPAVLVAIGFTAMALPLGLGADTLGIAGASSVGTQLGILLGFYGVLVPVALAMSGRLFPLYFRTHIPNRRGLAVTILLNLLGLVLRCLGVVIGQEGSVRLGGAVQGLGMLGAIVALRLLEPRRALTGVARVLWHDPTAWMAAIAYGWFAVAAVWLMGTAVAESGRAVTLEWHLVGVGYLLTLIFAVGSHLLPGFAGQRPRAPRAGWLLLVVALGMTSLRLLAALTSGGLSSIAGSLAGLLGMGAMAVFAWHVGLLASRGRRPHGREPTC</sequence>
<evidence type="ECO:0008006" key="2">
    <source>
        <dbReference type="Google" id="ProtNLM"/>
    </source>
</evidence>
<dbReference type="AlphaFoldDB" id="A0A7C1G3Y3"/>
<accession>A0A7C1G3Y3</accession>
<evidence type="ECO:0000313" key="1">
    <source>
        <dbReference type="EMBL" id="HEF65008.1"/>
    </source>
</evidence>
<gene>
    <name evidence="1" type="ORF">ENP47_05355</name>
</gene>